<reference evidence="3" key="1">
    <citation type="submission" date="2023-03" db="EMBL/GenBank/DDBJ databases">
        <title>Massive genome expansion in bonnet fungi (Mycena s.s.) driven by repeated elements and novel gene families across ecological guilds.</title>
        <authorList>
            <consortium name="Lawrence Berkeley National Laboratory"/>
            <person name="Harder C.B."/>
            <person name="Miyauchi S."/>
            <person name="Viragh M."/>
            <person name="Kuo A."/>
            <person name="Thoen E."/>
            <person name="Andreopoulos B."/>
            <person name="Lu D."/>
            <person name="Skrede I."/>
            <person name="Drula E."/>
            <person name="Henrissat B."/>
            <person name="Morin E."/>
            <person name="Kohler A."/>
            <person name="Barry K."/>
            <person name="LaButti K."/>
            <person name="Morin E."/>
            <person name="Salamov A."/>
            <person name="Lipzen A."/>
            <person name="Mereny Z."/>
            <person name="Hegedus B."/>
            <person name="Baldrian P."/>
            <person name="Stursova M."/>
            <person name="Weitz H."/>
            <person name="Taylor A."/>
            <person name="Grigoriev I.V."/>
            <person name="Nagy L.G."/>
            <person name="Martin F."/>
            <person name="Kauserud H."/>
        </authorList>
    </citation>
    <scope>NUCLEOTIDE SEQUENCE</scope>
    <source>
        <strain evidence="3">CBHHK067</strain>
    </source>
</reference>
<evidence type="ECO:0000259" key="2">
    <source>
        <dbReference type="Pfam" id="PF00248"/>
    </source>
</evidence>
<feature type="domain" description="NADP-dependent oxidoreductase" evidence="2">
    <location>
        <begin position="54"/>
        <end position="194"/>
    </location>
</feature>
<comment type="caution">
    <text evidence="3">The sequence shown here is derived from an EMBL/GenBank/DDBJ whole genome shotgun (WGS) entry which is preliminary data.</text>
</comment>
<evidence type="ECO:0000256" key="1">
    <source>
        <dbReference type="ARBA" id="ARBA00023002"/>
    </source>
</evidence>
<sequence length="195" mass="21713">MYWVPLVKSSRLNYHALHVPHSRNGPTVSAMGLGAMGKFQESRQPTICFISTPICLGGLFYGSADEGCVLEILTGAANSGITFWDTADAYGHMVQDDRPAVGNFLVHQVWREDFTENAENIYQPDSQPSHVKQRIVSSLSLLDPNAEGAEQASRTKSYIDLYFQHRVDPDTPVEVVLETLRPFIEAGKIRYVGLR</sequence>
<protein>
    <submittedName>
        <fullName evidence="3">NADP-dependent oxidoreductase domain-containing protein</fullName>
    </submittedName>
</protein>
<dbReference type="PANTHER" id="PTHR43625:SF40">
    <property type="entry name" value="ALDO-KETO REDUCTASE YAKC [NADP(+)]"/>
    <property type="match status" value="1"/>
</dbReference>
<dbReference type="InterPro" id="IPR023210">
    <property type="entry name" value="NADP_OxRdtase_dom"/>
</dbReference>
<organism evidence="3 4">
    <name type="scientific">Mycena rosella</name>
    <name type="common">Pink bonnet</name>
    <name type="synonym">Agaricus rosellus</name>
    <dbReference type="NCBI Taxonomy" id="1033263"/>
    <lineage>
        <taxon>Eukaryota</taxon>
        <taxon>Fungi</taxon>
        <taxon>Dikarya</taxon>
        <taxon>Basidiomycota</taxon>
        <taxon>Agaricomycotina</taxon>
        <taxon>Agaricomycetes</taxon>
        <taxon>Agaricomycetidae</taxon>
        <taxon>Agaricales</taxon>
        <taxon>Marasmiineae</taxon>
        <taxon>Mycenaceae</taxon>
        <taxon>Mycena</taxon>
    </lineage>
</organism>
<keyword evidence="1" id="KW-0560">Oxidoreductase</keyword>
<dbReference type="InterPro" id="IPR050791">
    <property type="entry name" value="Aldo-Keto_reductase"/>
</dbReference>
<proteinExistence type="predicted"/>
<dbReference type="InterPro" id="IPR036812">
    <property type="entry name" value="NAD(P)_OxRdtase_dom_sf"/>
</dbReference>
<evidence type="ECO:0000313" key="3">
    <source>
        <dbReference type="EMBL" id="KAJ7683690.1"/>
    </source>
</evidence>
<dbReference type="AlphaFoldDB" id="A0AAD7D8Q2"/>
<gene>
    <name evidence="3" type="ORF">B0H17DRAFT_1137610</name>
</gene>
<dbReference type="Pfam" id="PF00248">
    <property type="entry name" value="Aldo_ket_red"/>
    <property type="match status" value="1"/>
</dbReference>
<name>A0AAD7D8Q2_MYCRO</name>
<dbReference type="EMBL" id="JARKIE010000106">
    <property type="protein sequence ID" value="KAJ7683690.1"/>
    <property type="molecule type" value="Genomic_DNA"/>
</dbReference>
<dbReference type="Proteomes" id="UP001221757">
    <property type="component" value="Unassembled WGS sequence"/>
</dbReference>
<evidence type="ECO:0000313" key="4">
    <source>
        <dbReference type="Proteomes" id="UP001221757"/>
    </source>
</evidence>
<keyword evidence="4" id="KW-1185">Reference proteome</keyword>
<dbReference type="Gene3D" id="3.20.20.100">
    <property type="entry name" value="NADP-dependent oxidoreductase domain"/>
    <property type="match status" value="1"/>
</dbReference>
<dbReference type="PANTHER" id="PTHR43625">
    <property type="entry name" value="AFLATOXIN B1 ALDEHYDE REDUCTASE"/>
    <property type="match status" value="1"/>
</dbReference>
<accession>A0AAD7D8Q2</accession>
<dbReference type="GO" id="GO:0016491">
    <property type="term" value="F:oxidoreductase activity"/>
    <property type="evidence" value="ECO:0007669"/>
    <property type="project" value="UniProtKB-KW"/>
</dbReference>
<dbReference type="SUPFAM" id="SSF51430">
    <property type="entry name" value="NAD(P)-linked oxidoreductase"/>
    <property type="match status" value="1"/>
</dbReference>
<dbReference type="GO" id="GO:0005737">
    <property type="term" value="C:cytoplasm"/>
    <property type="evidence" value="ECO:0007669"/>
    <property type="project" value="TreeGrafter"/>
</dbReference>